<proteinExistence type="predicted"/>
<dbReference type="Gene3D" id="3.40.309.10">
    <property type="entry name" value="Aldehyde Dehydrogenase, Chain A, domain 2"/>
    <property type="match status" value="1"/>
</dbReference>
<comment type="caution">
    <text evidence="2">The sequence shown here is derived from an EMBL/GenBank/DDBJ whole genome shotgun (WGS) entry which is preliminary data.</text>
</comment>
<evidence type="ECO:0000313" key="3">
    <source>
        <dbReference type="Proteomes" id="UP001366503"/>
    </source>
</evidence>
<name>A0ABU8KPM8_9HYPH</name>
<dbReference type="InterPro" id="IPR016161">
    <property type="entry name" value="Ald_DH/histidinol_DH"/>
</dbReference>
<feature type="non-terminal residue" evidence="2">
    <location>
        <position position="47"/>
    </location>
</feature>
<dbReference type="EMBL" id="JAPYKO010000067">
    <property type="protein sequence ID" value="MEI9407065.1"/>
    <property type="molecule type" value="Genomic_DNA"/>
</dbReference>
<evidence type="ECO:0000313" key="2">
    <source>
        <dbReference type="EMBL" id="MEI9407065.1"/>
    </source>
</evidence>
<gene>
    <name evidence="2" type="ORF">O7A05_33770</name>
</gene>
<organism evidence="2 3">
    <name type="scientific">Mesorhizobium argentiipisi</name>
    <dbReference type="NCBI Taxonomy" id="3015175"/>
    <lineage>
        <taxon>Bacteria</taxon>
        <taxon>Pseudomonadati</taxon>
        <taxon>Pseudomonadota</taxon>
        <taxon>Alphaproteobacteria</taxon>
        <taxon>Hyphomicrobiales</taxon>
        <taxon>Phyllobacteriaceae</taxon>
        <taxon>Mesorhizobium</taxon>
    </lineage>
</organism>
<feature type="domain" description="Aldehyde dehydrogenase" evidence="1">
    <location>
        <begin position="6"/>
        <end position="47"/>
    </location>
</feature>
<accession>A0ABU8KPM8</accession>
<evidence type="ECO:0000259" key="1">
    <source>
        <dbReference type="Pfam" id="PF00171"/>
    </source>
</evidence>
<dbReference type="InterPro" id="IPR015590">
    <property type="entry name" value="Aldehyde_DH_dom"/>
</dbReference>
<protein>
    <submittedName>
        <fullName evidence="2">Aldehyde dehydrogenase family protein</fullName>
    </submittedName>
</protein>
<reference evidence="2 3" key="1">
    <citation type="submission" date="2022-12" db="EMBL/GenBank/DDBJ databases">
        <authorList>
            <person name="Muema E."/>
        </authorList>
    </citation>
    <scope>NUCLEOTIDE SEQUENCE [LARGE SCALE GENOMIC DNA]</scope>
    <source>
        <strain evidence="3">1330</strain>
    </source>
</reference>
<dbReference type="RefSeq" id="WP_337097743.1">
    <property type="nucleotide sequence ID" value="NZ_JAPYKO010000067.1"/>
</dbReference>
<keyword evidence="3" id="KW-1185">Reference proteome</keyword>
<dbReference type="SUPFAM" id="SSF53720">
    <property type="entry name" value="ALDH-like"/>
    <property type="match status" value="1"/>
</dbReference>
<dbReference type="InterPro" id="IPR016163">
    <property type="entry name" value="Ald_DH_C"/>
</dbReference>
<sequence>MPLRRPPDNPAYHQEFFGPVAQVFVVDDAAAALANDSKFGLGGTIFS</sequence>
<dbReference type="Proteomes" id="UP001366503">
    <property type="component" value="Unassembled WGS sequence"/>
</dbReference>
<dbReference type="Pfam" id="PF00171">
    <property type="entry name" value="Aldedh"/>
    <property type="match status" value="1"/>
</dbReference>